<organism evidence="6">
    <name type="scientific">hydrothermal vent metagenome</name>
    <dbReference type="NCBI Taxonomy" id="652676"/>
    <lineage>
        <taxon>unclassified sequences</taxon>
        <taxon>metagenomes</taxon>
        <taxon>ecological metagenomes</taxon>
    </lineage>
</organism>
<sequence>MKYGFYLPNSGAGAEPDALVDIAKLGDRLGFYCMVMPDHILQPNQINSTYPYSLTGDILAAGQSGNGEWPEQITTLAYLAGVTERIKLVTSVMIIPYRNPILTAKMLSTLDMLSKGRLILGAGVGWMEEEFELLDAPPFAERGAVTNEYLQAFIELWTKDDPKFEGKYVNFSDITFLPKPVQKPYPPIWIGGQSKPAIRRAAQIGDCWHPVGAIPAAPLEPEELAENLVLLHQYAEKAGRDPAAIQVSVKAPLYDAGDSSGPRRRFSGSSDEVRQDVQTYSDVGVTHLIFDFRTGDPKQTEDRMARFSEEVMAVT</sequence>
<protein>
    <submittedName>
        <fullName evidence="6">Hydride transferase 1</fullName>
    </submittedName>
</protein>
<dbReference type="Pfam" id="PF00296">
    <property type="entry name" value="Bac_luciferase"/>
    <property type="match status" value="1"/>
</dbReference>
<keyword evidence="1" id="KW-0285">Flavoprotein</keyword>
<gene>
    <name evidence="6" type="ORF">MGWOODY_Clf1268</name>
</gene>
<evidence type="ECO:0000313" key="6">
    <source>
        <dbReference type="EMBL" id="CUV02651.1"/>
    </source>
</evidence>
<reference evidence="6" key="1">
    <citation type="submission" date="2015-10" db="EMBL/GenBank/DDBJ databases">
        <authorList>
            <person name="Gilbert D.G."/>
        </authorList>
    </citation>
    <scope>NUCLEOTIDE SEQUENCE</scope>
</reference>
<dbReference type="InterPro" id="IPR019921">
    <property type="entry name" value="Lucif-like_OxRdtase_Rv2161c"/>
</dbReference>
<evidence type="ECO:0000256" key="4">
    <source>
        <dbReference type="ARBA" id="ARBA00023033"/>
    </source>
</evidence>
<dbReference type="PANTHER" id="PTHR42847">
    <property type="entry name" value="ALKANESULFONATE MONOOXYGENASE"/>
    <property type="match status" value="1"/>
</dbReference>
<dbReference type="GO" id="GO:0008726">
    <property type="term" value="F:alkanesulfonate monooxygenase activity"/>
    <property type="evidence" value="ECO:0007669"/>
    <property type="project" value="TreeGrafter"/>
</dbReference>
<evidence type="ECO:0000259" key="5">
    <source>
        <dbReference type="Pfam" id="PF00296"/>
    </source>
</evidence>
<accession>A0A160V997</accession>
<keyword evidence="4" id="KW-0503">Monooxygenase</keyword>
<dbReference type="PANTHER" id="PTHR42847:SF4">
    <property type="entry name" value="ALKANESULFONATE MONOOXYGENASE-RELATED"/>
    <property type="match status" value="1"/>
</dbReference>
<dbReference type="GO" id="GO:0016740">
    <property type="term" value="F:transferase activity"/>
    <property type="evidence" value="ECO:0007669"/>
    <property type="project" value="UniProtKB-KW"/>
</dbReference>
<evidence type="ECO:0000256" key="3">
    <source>
        <dbReference type="ARBA" id="ARBA00023002"/>
    </source>
</evidence>
<evidence type="ECO:0000256" key="2">
    <source>
        <dbReference type="ARBA" id="ARBA00022643"/>
    </source>
</evidence>
<dbReference type="InterPro" id="IPR050172">
    <property type="entry name" value="SsuD_RutA_monooxygenase"/>
</dbReference>
<dbReference type="InterPro" id="IPR011251">
    <property type="entry name" value="Luciferase-like_dom"/>
</dbReference>
<dbReference type="InterPro" id="IPR036661">
    <property type="entry name" value="Luciferase-like_sf"/>
</dbReference>
<dbReference type="EMBL" id="FAXA01000282">
    <property type="protein sequence ID" value="CUV02651.1"/>
    <property type="molecule type" value="Genomic_DNA"/>
</dbReference>
<keyword evidence="3" id="KW-0560">Oxidoreductase</keyword>
<dbReference type="NCBIfam" id="TIGR03619">
    <property type="entry name" value="F420_Rv2161c"/>
    <property type="match status" value="1"/>
</dbReference>
<name>A0A160V997_9ZZZZ</name>
<dbReference type="AlphaFoldDB" id="A0A160V997"/>
<keyword evidence="6" id="KW-0808">Transferase</keyword>
<proteinExistence type="predicted"/>
<dbReference type="GO" id="GO:0046306">
    <property type="term" value="P:alkanesulfonate catabolic process"/>
    <property type="evidence" value="ECO:0007669"/>
    <property type="project" value="TreeGrafter"/>
</dbReference>
<dbReference type="Gene3D" id="3.20.20.30">
    <property type="entry name" value="Luciferase-like domain"/>
    <property type="match status" value="1"/>
</dbReference>
<dbReference type="SUPFAM" id="SSF51679">
    <property type="entry name" value="Bacterial luciferase-like"/>
    <property type="match status" value="1"/>
</dbReference>
<evidence type="ECO:0000256" key="1">
    <source>
        <dbReference type="ARBA" id="ARBA00022630"/>
    </source>
</evidence>
<keyword evidence="2" id="KW-0288">FMN</keyword>
<feature type="domain" description="Luciferase-like" evidence="5">
    <location>
        <begin position="9"/>
        <end position="255"/>
    </location>
</feature>